<keyword evidence="3 6" id="KW-0378">Hydrolase</keyword>
<keyword evidence="4 6" id="KW-0442">Lipid degradation</keyword>
<dbReference type="InterPro" id="IPR037143">
    <property type="entry name" value="4-PPantetheinyl_Trfase_dom_sf"/>
</dbReference>
<proteinExistence type="inferred from homology"/>
<feature type="compositionally biased region" description="Polar residues" evidence="8">
    <location>
        <begin position="819"/>
        <end position="833"/>
    </location>
</feature>
<feature type="domain" description="PLA2c" evidence="10">
    <location>
        <begin position="144"/>
        <end position="366"/>
    </location>
</feature>
<accession>A0A317XTQ0</accession>
<dbReference type="OrthoDB" id="4084751at2759"/>
<dbReference type="PANTHER" id="PTHR10728">
    <property type="entry name" value="CYTOSOLIC PHOSPHOLIPASE A2"/>
    <property type="match status" value="1"/>
</dbReference>
<dbReference type="GO" id="GO:0008897">
    <property type="term" value="F:holo-[acyl-carrier-protein] synthase activity"/>
    <property type="evidence" value="ECO:0007669"/>
    <property type="project" value="InterPro"/>
</dbReference>
<dbReference type="SUPFAM" id="SSF52151">
    <property type="entry name" value="FabD/lysophospholipase-like"/>
    <property type="match status" value="2"/>
</dbReference>
<dbReference type="GO" id="GO:0004623">
    <property type="term" value="F:phospholipase A2 activity"/>
    <property type="evidence" value="ECO:0007669"/>
    <property type="project" value="TreeGrafter"/>
</dbReference>
<dbReference type="GO" id="GO:0005829">
    <property type="term" value="C:cytosol"/>
    <property type="evidence" value="ECO:0007669"/>
    <property type="project" value="TreeGrafter"/>
</dbReference>
<feature type="region of interest" description="Disordered" evidence="8">
    <location>
        <begin position="400"/>
        <end position="424"/>
    </location>
</feature>
<keyword evidence="5 6" id="KW-0443">Lipid metabolism</keyword>
<feature type="region of interest" description="Disordered" evidence="8">
    <location>
        <begin position="792"/>
        <end position="833"/>
    </location>
</feature>
<feature type="compositionally biased region" description="Low complexity" evidence="8">
    <location>
        <begin position="410"/>
        <end position="424"/>
    </location>
</feature>
<dbReference type="Gene3D" id="3.40.1090.10">
    <property type="entry name" value="Cytosolic phospholipase A2 catalytic domain"/>
    <property type="match status" value="2"/>
</dbReference>
<dbReference type="PANTHER" id="PTHR10728:SF40">
    <property type="entry name" value="PATATIN FAMILY PROTEIN"/>
    <property type="match status" value="1"/>
</dbReference>
<evidence type="ECO:0000256" key="9">
    <source>
        <dbReference type="SAM" id="Phobius"/>
    </source>
</evidence>
<dbReference type="InParanoid" id="A0A317XTQ0"/>
<dbReference type="EMBL" id="KZ819190">
    <property type="protein sequence ID" value="PWZ01704.1"/>
    <property type="molecule type" value="Genomic_DNA"/>
</dbReference>
<dbReference type="InterPro" id="IPR002642">
    <property type="entry name" value="LysoPLipase_cat_dom"/>
</dbReference>
<evidence type="ECO:0000256" key="1">
    <source>
        <dbReference type="ARBA" id="ARBA00008780"/>
    </source>
</evidence>
<evidence type="ECO:0000256" key="3">
    <source>
        <dbReference type="ARBA" id="ARBA00022801"/>
    </source>
</evidence>
<dbReference type="STRING" id="1882483.A0A317XTQ0"/>
<dbReference type="Gene3D" id="3.90.470.20">
    <property type="entry name" value="4'-phosphopantetheinyl transferase domain"/>
    <property type="match status" value="1"/>
</dbReference>
<dbReference type="InterPro" id="IPR016035">
    <property type="entry name" value="Acyl_Trfase/lysoPLipase"/>
</dbReference>
<keyword evidence="9" id="KW-0812">Transmembrane</keyword>
<dbReference type="EC" id="3.1.1.5" evidence="7"/>
<organism evidence="11 12">
    <name type="scientific">Testicularia cyperi</name>
    <dbReference type="NCBI Taxonomy" id="1882483"/>
    <lineage>
        <taxon>Eukaryota</taxon>
        <taxon>Fungi</taxon>
        <taxon>Dikarya</taxon>
        <taxon>Basidiomycota</taxon>
        <taxon>Ustilaginomycotina</taxon>
        <taxon>Ustilaginomycetes</taxon>
        <taxon>Ustilaginales</taxon>
        <taxon>Anthracoideaceae</taxon>
        <taxon>Testicularia</taxon>
    </lineage>
</organism>
<evidence type="ECO:0000256" key="4">
    <source>
        <dbReference type="ARBA" id="ARBA00022963"/>
    </source>
</evidence>
<feature type="compositionally biased region" description="Low complexity" evidence="8">
    <location>
        <begin position="799"/>
        <end position="810"/>
    </location>
</feature>
<evidence type="ECO:0000256" key="5">
    <source>
        <dbReference type="ARBA" id="ARBA00023098"/>
    </source>
</evidence>
<evidence type="ECO:0000256" key="2">
    <source>
        <dbReference type="ARBA" id="ARBA00022679"/>
    </source>
</evidence>
<gene>
    <name evidence="11" type="ORF">BCV70DRAFT_236339</name>
</gene>
<evidence type="ECO:0000313" key="11">
    <source>
        <dbReference type="EMBL" id="PWZ01704.1"/>
    </source>
</evidence>
<keyword evidence="2" id="KW-0808">Transferase</keyword>
<dbReference type="InterPro" id="IPR008278">
    <property type="entry name" value="4-PPantetheinyl_Trfase_dom"/>
</dbReference>
<dbReference type="PROSITE" id="PS51210">
    <property type="entry name" value="PLA2C"/>
    <property type="match status" value="1"/>
</dbReference>
<feature type="transmembrane region" description="Helical" evidence="9">
    <location>
        <begin position="12"/>
        <end position="31"/>
    </location>
</feature>
<evidence type="ECO:0000259" key="10">
    <source>
        <dbReference type="PROSITE" id="PS51210"/>
    </source>
</evidence>
<dbReference type="GO" id="GO:0046475">
    <property type="term" value="P:glycerophospholipid catabolic process"/>
    <property type="evidence" value="ECO:0007669"/>
    <property type="project" value="TreeGrafter"/>
</dbReference>
<keyword evidence="9" id="KW-1133">Transmembrane helix</keyword>
<dbReference type="GO" id="GO:0000287">
    <property type="term" value="F:magnesium ion binding"/>
    <property type="evidence" value="ECO:0007669"/>
    <property type="project" value="InterPro"/>
</dbReference>
<dbReference type="Pfam" id="PF01648">
    <property type="entry name" value="ACPS"/>
    <property type="match status" value="1"/>
</dbReference>
<evidence type="ECO:0000256" key="8">
    <source>
        <dbReference type="SAM" id="MobiDB-lite"/>
    </source>
</evidence>
<evidence type="ECO:0000313" key="12">
    <source>
        <dbReference type="Proteomes" id="UP000246740"/>
    </source>
</evidence>
<comment type="catalytic activity">
    <reaction evidence="7">
        <text>a 1-acyl-sn-glycero-3-phosphocholine + H2O = sn-glycerol 3-phosphocholine + a fatty acid + H(+)</text>
        <dbReference type="Rhea" id="RHEA:15177"/>
        <dbReference type="ChEBI" id="CHEBI:15377"/>
        <dbReference type="ChEBI" id="CHEBI:15378"/>
        <dbReference type="ChEBI" id="CHEBI:16870"/>
        <dbReference type="ChEBI" id="CHEBI:28868"/>
        <dbReference type="ChEBI" id="CHEBI:58168"/>
        <dbReference type="EC" id="3.1.1.5"/>
    </reaction>
</comment>
<dbReference type="SUPFAM" id="SSF56214">
    <property type="entry name" value="4'-phosphopantetheinyl transferase"/>
    <property type="match status" value="1"/>
</dbReference>
<evidence type="ECO:0000256" key="6">
    <source>
        <dbReference type="PROSITE-ProRule" id="PRU00555"/>
    </source>
</evidence>
<keyword evidence="9" id="KW-0472">Membrane</keyword>
<evidence type="ECO:0000256" key="7">
    <source>
        <dbReference type="RuleBase" id="RU362103"/>
    </source>
</evidence>
<keyword evidence="12" id="KW-1185">Reference proteome</keyword>
<name>A0A317XTQ0_9BASI</name>
<dbReference type="Pfam" id="PF01735">
    <property type="entry name" value="PLA2_B"/>
    <property type="match status" value="1"/>
</dbReference>
<reference evidence="11 12" key="1">
    <citation type="journal article" date="2018" name="Mol. Biol. Evol.">
        <title>Broad Genomic Sampling Reveals a Smut Pathogenic Ancestry of the Fungal Clade Ustilaginomycotina.</title>
        <authorList>
            <person name="Kijpornyongpan T."/>
            <person name="Mondo S.J."/>
            <person name="Barry K."/>
            <person name="Sandor L."/>
            <person name="Lee J."/>
            <person name="Lipzen A."/>
            <person name="Pangilinan J."/>
            <person name="LaButti K."/>
            <person name="Hainaut M."/>
            <person name="Henrissat B."/>
            <person name="Grigoriev I.V."/>
            <person name="Spatafora J.W."/>
            <person name="Aime M.C."/>
        </authorList>
    </citation>
    <scope>NUCLEOTIDE SEQUENCE [LARGE SCALE GENOMIC DNA]</scope>
    <source>
        <strain evidence="11 12">MCA 3645</strain>
    </source>
</reference>
<dbReference type="SMART" id="SM00022">
    <property type="entry name" value="PLAc"/>
    <property type="match status" value="1"/>
</dbReference>
<dbReference type="GO" id="GO:0004622">
    <property type="term" value="F:phosphatidylcholine lysophospholipase activity"/>
    <property type="evidence" value="ECO:0007669"/>
    <property type="project" value="UniProtKB-EC"/>
</dbReference>
<dbReference type="AlphaFoldDB" id="A0A317XTQ0"/>
<protein>
    <recommendedName>
        <fullName evidence="7">Lysophospholipase</fullName>
        <ecNumber evidence="7">3.1.1.5</ecNumber>
    </recommendedName>
</protein>
<feature type="region of interest" description="Disordered" evidence="8">
    <location>
        <begin position="370"/>
        <end position="389"/>
    </location>
</feature>
<sequence length="1023" mass="113172">MPIFTTLRQSPTYLYIKVYCICTLVTLFQAAPVSSRIPKIGQRLQLSKYHIINTRLGPRIVPIEQALTIGHVPATKQSDRVHFVQESNDAVPPSSHEIVISPDLLGLKAAPSRIRSIAKRWSQRARDLAQVRRLLRTDDADVKTYPELNWDAHVRRSSSLHSQEVQFIEKRRQRMSSAGSDHLRRFLDLPSDEAVNPDDVPLIGLGGSGGGYRAMYGYTGFLSAAKASGLWDCITWVAGVSGSCWTLAAYYTIAYQNVDRLTKHYLATAGELAHPMSVYALDTVARSSRGIYFLLGPLIRKAQAGIVGLGMMDLYATLTTTYQLLSREPRARLSRATFQFSKVWKRSGISQGHEPMPIFTAVRVAPKNAEGVRPHTDSSLSKGQPPKRALVQHQTAASRALSHRDSSLRATSAEKSTSTSAAAVQTADPLNDILGEPVARGYFQWFEASPLEVGSADVEAYIPTWAWGRAFVSGRSIDRRPEESLSLILGQCTSAPAGPLTGYISALLASLPRGTAMSRMLLVLNDFVRMKRWERRWGNPIRAGDEPNPFYGLNVRPVPRLPSPSQQASNVLGIGIDILHTPRLDALINRQIQRVERRQAQASGRGDSSALKALHALANRVLSLSEFEEWSSMVSGINEVSMDRAGMAKLKRYLAVRWAAKEAAYKALYPHIVVSWKDLALHKLASSEASFSNLEQLERDDQRTRKPVLSFSEDWMNRHRNTDAAPALHVSISHDGDYVVANVLAERQHGKVDLPEPMTPKAGRKVQLPTFVLQSQQWDDIQVRLPGGTAQSVWAAGQRETASAESSSRSGEGDLANTVADSASGSAEPSWESQGRIRLMDSGMSNNLPNHVLARRERGADIILAFDASSDVQAGSALRRIQNFADDCHIELCDESHLFGVEPAESRPDLSEAGQAIEDRFVDQYARVLRGIRQQDGSEFWLVYCPLLPNAVNPSFDPSTSSFSNSYNLVWTPAQVSMLLTTSQANLDNYALSTIKKVMRHVYARKKAKRQASDLEPNPHRHE</sequence>
<comment type="similarity">
    <text evidence="1 7">Belongs to the lysophospholipase family.</text>
</comment>
<dbReference type="Proteomes" id="UP000246740">
    <property type="component" value="Unassembled WGS sequence"/>
</dbReference>